<evidence type="ECO:0000256" key="2">
    <source>
        <dbReference type="ARBA" id="ARBA00012528"/>
    </source>
</evidence>
<comment type="caution">
    <text evidence="11">The sequence shown here is derived from an EMBL/GenBank/DDBJ whole genome shotgun (WGS) entry which is preliminary data.</text>
</comment>
<organism evidence="11 12">
    <name type="scientific">Duganella aceris</name>
    <dbReference type="NCBI Taxonomy" id="2703883"/>
    <lineage>
        <taxon>Bacteria</taxon>
        <taxon>Pseudomonadati</taxon>
        <taxon>Pseudomonadota</taxon>
        <taxon>Betaproteobacteria</taxon>
        <taxon>Burkholderiales</taxon>
        <taxon>Oxalobacteraceae</taxon>
        <taxon>Telluria group</taxon>
        <taxon>Duganella</taxon>
    </lineage>
</organism>
<evidence type="ECO:0000313" key="11">
    <source>
        <dbReference type="EMBL" id="NGZ86630.1"/>
    </source>
</evidence>
<dbReference type="NCBIfam" id="TIGR00254">
    <property type="entry name" value="GGDEF"/>
    <property type="match status" value="1"/>
</dbReference>
<dbReference type="EMBL" id="JAADJT010000009">
    <property type="protein sequence ID" value="NGZ86630.1"/>
    <property type="molecule type" value="Genomic_DNA"/>
</dbReference>
<dbReference type="CDD" id="cd01949">
    <property type="entry name" value="GGDEF"/>
    <property type="match status" value="1"/>
</dbReference>
<feature type="transmembrane region" description="Helical" evidence="9">
    <location>
        <begin position="124"/>
        <end position="146"/>
    </location>
</feature>
<dbReference type="InterPro" id="IPR050469">
    <property type="entry name" value="Diguanylate_Cyclase"/>
</dbReference>
<evidence type="ECO:0000256" key="1">
    <source>
        <dbReference type="ARBA" id="ARBA00004651"/>
    </source>
</evidence>
<dbReference type="RefSeq" id="WP_166106467.1">
    <property type="nucleotide sequence ID" value="NZ_JAADJT010000009.1"/>
</dbReference>
<dbReference type="InterPro" id="IPR029787">
    <property type="entry name" value="Nucleotide_cyclase"/>
</dbReference>
<keyword evidence="12" id="KW-1185">Reference proteome</keyword>
<dbReference type="EC" id="2.7.7.65" evidence="2"/>
<feature type="transmembrane region" description="Helical" evidence="9">
    <location>
        <begin position="190"/>
        <end position="209"/>
    </location>
</feature>
<dbReference type="InterPro" id="IPR043128">
    <property type="entry name" value="Rev_trsase/Diguanyl_cyclase"/>
</dbReference>
<dbReference type="PANTHER" id="PTHR45138">
    <property type="entry name" value="REGULATORY COMPONENTS OF SENSORY TRANSDUCTION SYSTEM"/>
    <property type="match status" value="1"/>
</dbReference>
<evidence type="ECO:0000256" key="6">
    <source>
        <dbReference type="ARBA" id="ARBA00023136"/>
    </source>
</evidence>
<keyword evidence="3" id="KW-1003">Cell membrane</keyword>
<keyword evidence="6 9" id="KW-0472">Membrane</keyword>
<dbReference type="PANTHER" id="PTHR45138:SF9">
    <property type="entry name" value="DIGUANYLATE CYCLASE DGCM-RELATED"/>
    <property type="match status" value="1"/>
</dbReference>
<feature type="coiled-coil region" evidence="8">
    <location>
        <begin position="291"/>
        <end position="318"/>
    </location>
</feature>
<dbReference type="Pfam" id="PF00990">
    <property type="entry name" value="GGDEF"/>
    <property type="match status" value="1"/>
</dbReference>
<evidence type="ECO:0000256" key="9">
    <source>
        <dbReference type="SAM" id="Phobius"/>
    </source>
</evidence>
<keyword evidence="5 9" id="KW-1133">Transmembrane helix</keyword>
<evidence type="ECO:0000256" key="8">
    <source>
        <dbReference type="SAM" id="Coils"/>
    </source>
</evidence>
<keyword evidence="8" id="KW-0175">Coiled coil</keyword>
<dbReference type="Gene3D" id="3.30.70.270">
    <property type="match status" value="1"/>
</dbReference>
<comment type="catalytic activity">
    <reaction evidence="7">
        <text>2 GTP = 3',3'-c-di-GMP + 2 diphosphate</text>
        <dbReference type="Rhea" id="RHEA:24898"/>
        <dbReference type="ChEBI" id="CHEBI:33019"/>
        <dbReference type="ChEBI" id="CHEBI:37565"/>
        <dbReference type="ChEBI" id="CHEBI:58805"/>
        <dbReference type="EC" id="2.7.7.65"/>
    </reaction>
</comment>
<dbReference type="PROSITE" id="PS50887">
    <property type="entry name" value="GGDEF"/>
    <property type="match status" value="1"/>
</dbReference>
<name>A0ABX0FQ13_9BURK</name>
<evidence type="ECO:0000256" key="4">
    <source>
        <dbReference type="ARBA" id="ARBA00022692"/>
    </source>
</evidence>
<dbReference type="SMART" id="SM00267">
    <property type="entry name" value="GGDEF"/>
    <property type="match status" value="1"/>
</dbReference>
<evidence type="ECO:0000256" key="3">
    <source>
        <dbReference type="ARBA" id="ARBA00022475"/>
    </source>
</evidence>
<feature type="transmembrane region" description="Helical" evidence="9">
    <location>
        <begin position="87"/>
        <end position="104"/>
    </location>
</feature>
<feature type="domain" description="GGDEF" evidence="10">
    <location>
        <begin position="353"/>
        <end position="489"/>
    </location>
</feature>
<dbReference type="InterPro" id="IPR007895">
    <property type="entry name" value="MASE1"/>
</dbReference>
<evidence type="ECO:0000256" key="5">
    <source>
        <dbReference type="ARBA" id="ARBA00022989"/>
    </source>
</evidence>
<dbReference type="InterPro" id="IPR000160">
    <property type="entry name" value="GGDEF_dom"/>
</dbReference>
<gene>
    <name evidence="11" type="ORF">GW587_20500</name>
</gene>
<evidence type="ECO:0000256" key="7">
    <source>
        <dbReference type="ARBA" id="ARBA00034247"/>
    </source>
</evidence>
<dbReference type="SUPFAM" id="SSF55073">
    <property type="entry name" value="Nucleotide cyclase"/>
    <property type="match status" value="1"/>
</dbReference>
<feature type="transmembrane region" description="Helical" evidence="9">
    <location>
        <begin position="12"/>
        <end position="35"/>
    </location>
</feature>
<proteinExistence type="predicted"/>
<evidence type="ECO:0000259" key="10">
    <source>
        <dbReference type="PROSITE" id="PS50887"/>
    </source>
</evidence>
<reference evidence="12" key="1">
    <citation type="submission" date="2023-07" db="EMBL/GenBank/DDBJ databases">
        <title>Duganella aceri sp. nov., isolated from tree sap.</title>
        <authorList>
            <person name="Kim I.S."/>
        </authorList>
    </citation>
    <scope>NUCLEOTIDE SEQUENCE [LARGE SCALE GENOMIC DNA]</scope>
    <source>
        <strain evidence="12">SAP-35</strain>
    </source>
</reference>
<sequence>MIKRHKFWERPNWLFCLLLPLFHFASVKLTFFCAVTPENSVVVWLPNAVLLAALLRFRGQRAPLLACLTFSSDVLANLVPFPWYEAVLLSVVNLLEIFFTYYLMRRSGASFRLQRVQDLVKFILAGPLFGAMLAGLLAAVVLQQFGGATTSYLTLARVWWFGDGLGLLIYTPLLLAFTQRQHQRVRLTRWDDMALVLTLLLATAILSAHGGEIDGVSVTPTLLLPAVAVIAFRFGTRLTTLFVALISLATAMMMSTGLKPFGEVAAHLEVVRAQEFILTLCIVGIGFAVLLSELQARERELESRVRDRTRELEQSNDRLAAISATDGLTGIANRRRFDETLATEWSRARRGKQALMLAMLDVDLFKQYNDHYGHQAGDDVLRAVACELTARIRRSGDFVARYGGEEFALIAQAGSEEQALATASNICRAIEAMKTPHLTSPVGVLTVSVGVAMVVPGEHDSVVAFLKAADAALYRAKQLGRNRVEVADIERRATQQSA</sequence>
<dbReference type="Pfam" id="PF05231">
    <property type="entry name" value="MASE1"/>
    <property type="match status" value="1"/>
</dbReference>
<evidence type="ECO:0000313" key="12">
    <source>
        <dbReference type="Proteomes" id="UP000666369"/>
    </source>
</evidence>
<feature type="transmembrane region" description="Helical" evidence="9">
    <location>
        <begin position="239"/>
        <end position="256"/>
    </location>
</feature>
<dbReference type="Proteomes" id="UP000666369">
    <property type="component" value="Unassembled WGS sequence"/>
</dbReference>
<feature type="transmembrane region" description="Helical" evidence="9">
    <location>
        <begin position="276"/>
        <end position="294"/>
    </location>
</feature>
<keyword evidence="4 9" id="KW-0812">Transmembrane</keyword>
<comment type="subcellular location">
    <subcellularLocation>
        <location evidence="1">Cell membrane</location>
        <topology evidence="1">Multi-pass membrane protein</topology>
    </subcellularLocation>
</comment>
<accession>A0ABX0FQ13</accession>
<protein>
    <recommendedName>
        <fullName evidence="2">diguanylate cyclase</fullName>
        <ecNumber evidence="2">2.7.7.65</ecNumber>
    </recommendedName>
</protein>
<feature type="transmembrane region" description="Helical" evidence="9">
    <location>
        <begin position="158"/>
        <end position="178"/>
    </location>
</feature>
<feature type="transmembrane region" description="Helical" evidence="9">
    <location>
        <begin position="215"/>
        <end position="232"/>
    </location>
</feature>